<dbReference type="PIRSF" id="PIRSF006648">
    <property type="entry name" value="DrrB"/>
    <property type="match status" value="1"/>
</dbReference>
<feature type="domain" description="ABC transmembrane type-2" evidence="7">
    <location>
        <begin position="20"/>
        <end position="246"/>
    </location>
</feature>
<keyword evidence="2 6" id="KW-0812">Transmembrane</keyword>
<evidence type="ECO:0000256" key="3">
    <source>
        <dbReference type="ARBA" id="ARBA00022989"/>
    </source>
</evidence>
<organism evidence="8 9">
    <name type="scientific">Dactylosporangium salmoneum</name>
    <dbReference type="NCBI Taxonomy" id="53361"/>
    <lineage>
        <taxon>Bacteria</taxon>
        <taxon>Bacillati</taxon>
        <taxon>Actinomycetota</taxon>
        <taxon>Actinomycetes</taxon>
        <taxon>Micromonosporales</taxon>
        <taxon>Micromonosporaceae</taxon>
        <taxon>Dactylosporangium</taxon>
    </lineage>
</organism>
<evidence type="ECO:0000256" key="2">
    <source>
        <dbReference type="ARBA" id="ARBA00022692"/>
    </source>
</evidence>
<dbReference type="InterPro" id="IPR000412">
    <property type="entry name" value="ABC_2_transport"/>
</dbReference>
<dbReference type="Pfam" id="PF12698">
    <property type="entry name" value="ABC2_membrane_3"/>
    <property type="match status" value="1"/>
</dbReference>
<dbReference type="RefSeq" id="WP_344615666.1">
    <property type="nucleotide sequence ID" value="NZ_BAAARV010000053.1"/>
</dbReference>
<feature type="transmembrane region" description="Helical" evidence="6">
    <location>
        <begin position="138"/>
        <end position="160"/>
    </location>
</feature>
<evidence type="ECO:0000313" key="9">
    <source>
        <dbReference type="Proteomes" id="UP001501444"/>
    </source>
</evidence>
<accession>A0ABN3GWP3</accession>
<dbReference type="PANTHER" id="PTHR43027:SF2">
    <property type="entry name" value="TRANSPORT PERMEASE PROTEIN"/>
    <property type="match status" value="1"/>
</dbReference>
<dbReference type="EMBL" id="BAAARV010000053">
    <property type="protein sequence ID" value="GAA2361845.1"/>
    <property type="molecule type" value="Genomic_DNA"/>
</dbReference>
<reference evidence="8 9" key="1">
    <citation type="journal article" date="2019" name="Int. J. Syst. Evol. Microbiol.">
        <title>The Global Catalogue of Microorganisms (GCM) 10K type strain sequencing project: providing services to taxonomists for standard genome sequencing and annotation.</title>
        <authorList>
            <consortium name="The Broad Institute Genomics Platform"/>
            <consortium name="The Broad Institute Genome Sequencing Center for Infectious Disease"/>
            <person name="Wu L."/>
            <person name="Ma J."/>
        </authorList>
    </citation>
    <scope>NUCLEOTIDE SEQUENCE [LARGE SCALE GENOMIC DNA]</scope>
    <source>
        <strain evidence="8 9">JCM 3272</strain>
    </source>
</reference>
<evidence type="ECO:0000256" key="5">
    <source>
        <dbReference type="ARBA" id="ARBA00023251"/>
    </source>
</evidence>
<keyword evidence="3 6" id="KW-1133">Transmembrane helix</keyword>
<protein>
    <submittedName>
        <fullName evidence="8">ABC transporter permease</fullName>
    </submittedName>
</protein>
<gene>
    <name evidence="8" type="ORF">GCM10010170_057560</name>
</gene>
<comment type="subcellular location">
    <subcellularLocation>
        <location evidence="1">Membrane</location>
        <topology evidence="1">Multi-pass membrane protein</topology>
    </subcellularLocation>
</comment>
<dbReference type="InterPro" id="IPR052902">
    <property type="entry name" value="ABC-2_transporter"/>
</dbReference>
<dbReference type="PANTHER" id="PTHR43027">
    <property type="entry name" value="DOXORUBICIN RESISTANCE ABC TRANSPORTER PERMEASE PROTEIN DRRC-RELATED"/>
    <property type="match status" value="1"/>
</dbReference>
<keyword evidence="4 6" id="KW-0472">Membrane</keyword>
<feature type="transmembrane region" description="Helical" evidence="6">
    <location>
        <begin position="167"/>
        <end position="186"/>
    </location>
</feature>
<name>A0ABN3GWP3_9ACTN</name>
<comment type="caution">
    <text evidence="8">The sequence shown here is derived from an EMBL/GenBank/DDBJ whole genome shotgun (WGS) entry which is preliminary data.</text>
</comment>
<evidence type="ECO:0000256" key="1">
    <source>
        <dbReference type="ARBA" id="ARBA00004141"/>
    </source>
</evidence>
<evidence type="ECO:0000313" key="8">
    <source>
        <dbReference type="EMBL" id="GAA2361845.1"/>
    </source>
</evidence>
<dbReference type="Proteomes" id="UP001501444">
    <property type="component" value="Unassembled WGS sequence"/>
</dbReference>
<dbReference type="PROSITE" id="PS51012">
    <property type="entry name" value="ABC_TM2"/>
    <property type="match status" value="1"/>
</dbReference>
<keyword evidence="9" id="KW-1185">Reference proteome</keyword>
<feature type="transmembrane region" description="Helical" evidence="6">
    <location>
        <begin position="223"/>
        <end position="243"/>
    </location>
</feature>
<keyword evidence="5" id="KW-0046">Antibiotic resistance</keyword>
<evidence type="ECO:0000256" key="6">
    <source>
        <dbReference type="SAM" id="Phobius"/>
    </source>
</evidence>
<feature type="transmembrane region" description="Helical" evidence="6">
    <location>
        <begin position="21"/>
        <end position="38"/>
    </location>
</feature>
<sequence>MRTLTRLTAVETRLMLRDAGGPMFTVLLPVALLVAFGLPGSVHKADPALGGHRGIDTYIPSMSVMVSMAMVAFFMLPVVLAGYRERGILRRFATTPVKPAALLGAQLVMNAGVVLFSVLLTLVIGVAALGMHLPDLPLVVPTLLLGVLGLFPIGLLVAAVARTTKAASGYALAMWFPSAFFAGLYVPVEYMPKVLRRIGDFTPLGAFRQAIQAAWVGDVPHPLHLAVLGASFLLAGGLAVRYFRAA</sequence>
<evidence type="ECO:0000259" key="7">
    <source>
        <dbReference type="PROSITE" id="PS51012"/>
    </source>
</evidence>
<feature type="transmembrane region" description="Helical" evidence="6">
    <location>
        <begin position="101"/>
        <end position="126"/>
    </location>
</feature>
<feature type="transmembrane region" description="Helical" evidence="6">
    <location>
        <begin position="58"/>
        <end position="80"/>
    </location>
</feature>
<evidence type="ECO:0000256" key="4">
    <source>
        <dbReference type="ARBA" id="ARBA00023136"/>
    </source>
</evidence>
<dbReference type="InterPro" id="IPR013525">
    <property type="entry name" value="ABC2_TM"/>
</dbReference>
<dbReference type="InterPro" id="IPR047817">
    <property type="entry name" value="ABC2_TM_bact-type"/>
</dbReference>
<proteinExistence type="predicted"/>